<dbReference type="RefSeq" id="WP_158985100.1">
    <property type="nucleotide sequence ID" value="NZ_BAABKY010000002.1"/>
</dbReference>
<evidence type="ECO:0000256" key="2">
    <source>
        <dbReference type="ARBA" id="ARBA00022679"/>
    </source>
</evidence>
<dbReference type="InterPro" id="IPR029063">
    <property type="entry name" value="SAM-dependent_MTases_sf"/>
</dbReference>
<protein>
    <recommendedName>
        <fullName evidence="3">Ribosomal RNA small subunit methyltransferase D</fullName>
        <ecNumber evidence="3">2.1.1.171</ecNumber>
    </recommendedName>
</protein>
<sequence>MNKPTRGRPQPAATRAVGKVRLIGGRWRGTRLDVPDLPGLRPTSDRVRETLFNWLMPVLPGARVLDLFAGSGALGLEAVSRGAASAVLVERDPALVAALRALTARLQGGEAATVVHADAQAWLSTPAATGFDIAFVDPPFAQGLWDVVLPRMATALTPRGWLYVEAPLEAAISLPAEWALHREGRTREVRYALYRRAGAAAATLPASPGGPDSGASA</sequence>
<dbReference type="Proteomes" id="UP001501083">
    <property type="component" value="Unassembled WGS sequence"/>
</dbReference>
<dbReference type="EC" id="2.1.1.171" evidence="3"/>
<evidence type="ECO:0000313" key="4">
    <source>
        <dbReference type="EMBL" id="GAA5077142.1"/>
    </source>
</evidence>
<proteinExistence type="inferred from homology"/>
<comment type="function">
    <text evidence="3">Specifically methylates the guanine in position 966 of 16S rRNA in the assembled 30S particle.</text>
</comment>
<evidence type="ECO:0000256" key="3">
    <source>
        <dbReference type="PIRNR" id="PIRNR004553"/>
    </source>
</evidence>
<evidence type="ECO:0000313" key="5">
    <source>
        <dbReference type="Proteomes" id="UP001501083"/>
    </source>
</evidence>
<dbReference type="EMBL" id="BAABKY010000002">
    <property type="protein sequence ID" value="GAA5077142.1"/>
    <property type="molecule type" value="Genomic_DNA"/>
</dbReference>
<dbReference type="InterPro" id="IPR004398">
    <property type="entry name" value="RNA_MeTrfase_RsmD"/>
</dbReference>
<dbReference type="Pfam" id="PF03602">
    <property type="entry name" value="Cons_hypoth95"/>
    <property type="match status" value="1"/>
</dbReference>
<reference evidence="5" key="1">
    <citation type="journal article" date="2019" name="Int. J. Syst. Evol. Microbiol.">
        <title>The Global Catalogue of Microorganisms (GCM) 10K type strain sequencing project: providing services to taxonomists for standard genome sequencing and annotation.</title>
        <authorList>
            <consortium name="The Broad Institute Genomics Platform"/>
            <consortium name="The Broad Institute Genome Sequencing Center for Infectious Disease"/>
            <person name="Wu L."/>
            <person name="Ma J."/>
        </authorList>
    </citation>
    <scope>NUCLEOTIDE SEQUENCE [LARGE SCALE GENOMIC DNA]</scope>
    <source>
        <strain evidence="5">JCM 19212</strain>
    </source>
</reference>
<keyword evidence="3" id="KW-0698">rRNA processing</keyword>
<dbReference type="PANTHER" id="PTHR43542:SF1">
    <property type="entry name" value="METHYLTRANSFERASE"/>
    <property type="match status" value="1"/>
</dbReference>
<keyword evidence="2 3" id="KW-0808">Transferase</keyword>
<dbReference type="SUPFAM" id="SSF53335">
    <property type="entry name" value="S-adenosyl-L-methionine-dependent methyltransferases"/>
    <property type="match status" value="1"/>
</dbReference>
<name>A0ABP9LJ80_9GAMM</name>
<gene>
    <name evidence="4" type="primary">rsmD</name>
    <name evidence="4" type="ORF">GCM10025759_22760</name>
</gene>
<comment type="caution">
    <text evidence="4">The sequence shown here is derived from an EMBL/GenBank/DDBJ whole genome shotgun (WGS) entry which is preliminary data.</text>
</comment>
<dbReference type="CDD" id="cd02440">
    <property type="entry name" value="AdoMet_MTases"/>
    <property type="match status" value="1"/>
</dbReference>
<keyword evidence="1 3" id="KW-0489">Methyltransferase</keyword>
<keyword evidence="3" id="KW-0949">S-adenosyl-L-methionine</keyword>
<dbReference type="NCBIfam" id="TIGR00095">
    <property type="entry name" value="16S rRNA (guanine(966)-N(2))-methyltransferase RsmD"/>
    <property type="match status" value="1"/>
</dbReference>
<dbReference type="PANTHER" id="PTHR43542">
    <property type="entry name" value="METHYLTRANSFERASE"/>
    <property type="match status" value="1"/>
</dbReference>
<dbReference type="Gene3D" id="3.40.50.150">
    <property type="entry name" value="Vaccinia Virus protein VP39"/>
    <property type="match status" value="1"/>
</dbReference>
<comment type="catalytic activity">
    <reaction evidence="3">
        <text>guanosine(966) in 16S rRNA + S-adenosyl-L-methionine = N(2)-methylguanosine(966) in 16S rRNA + S-adenosyl-L-homocysteine + H(+)</text>
        <dbReference type="Rhea" id="RHEA:23548"/>
        <dbReference type="Rhea" id="RHEA-COMP:10211"/>
        <dbReference type="Rhea" id="RHEA-COMP:10212"/>
        <dbReference type="ChEBI" id="CHEBI:15378"/>
        <dbReference type="ChEBI" id="CHEBI:57856"/>
        <dbReference type="ChEBI" id="CHEBI:59789"/>
        <dbReference type="ChEBI" id="CHEBI:74269"/>
        <dbReference type="ChEBI" id="CHEBI:74481"/>
        <dbReference type="EC" id="2.1.1.171"/>
    </reaction>
</comment>
<accession>A0ABP9LJ80</accession>
<organism evidence="4 5">
    <name type="scientific">Lysobacter panacisoli</name>
    <dbReference type="NCBI Taxonomy" id="1255263"/>
    <lineage>
        <taxon>Bacteria</taxon>
        <taxon>Pseudomonadati</taxon>
        <taxon>Pseudomonadota</taxon>
        <taxon>Gammaproteobacteria</taxon>
        <taxon>Lysobacterales</taxon>
        <taxon>Lysobacteraceae</taxon>
        <taxon>Lysobacter</taxon>
    </lineage>
</organism>
<evidence type="ECO:0000256" key="1">
    <source>
        <dbReference type="ARBA" id="ARBA00022603"/>
    </source>
</evidence>
<dbReference type="PIRSF" id="PIRSF004553">
    <property type="entry name" value="CHP00095"/>
    <property type="match status" value="1"/>
</dbReference>
<comment type="similarity">
    <text evidence="3">Belongs to the methyltransferase superfamily. RsmD family.</text>
</comment>
<keyword evidence="5" id="KW-1185">Reference proteome</keyword>